<comment type="caution">
    <text evidence="9">The sequence shown here is derived from an EMBL/GenBank/DDBJ whole genome shotgun (WGS) entry which is preliminary data.</text>
</comment>
<dbReference type="AlphaFoldDB" id="A0A1J4K6J3"/>
<dbReference type="InterPro" id="IPR036881">
    <property type="entry name" value="Glyco_hydro_3_C_sf"/>
</dbReference>
<feature type="domain" description="Fibronectin type III-like" evidence="8">
    <location>
        <begin position="643"/>
        <end position="712"/>
    </location>
</feature>
<name>A0A1J4K6J3_9EUKA</name>
<dbReference type="GO" id="GO:0008422">
    <property type="term" value="F:beta-glucosidase activity"/>
    <property type="evidence" value="ECO:0007669"/>
    <property type="project" value="UniProtKB-EC"/>
</dbReference>
<dbReference type="Pfam" id="PF14310">
    <property type="entry name" value="Fn3-like"/>
    <property type="match status" value="1"/>
</dbReference>
<dbReference type="SUPFAM" id="SSF51445">
    <property type="entry name" value="(Trans)glycosidases"/>
    <property type="match status" value="1"/>
</dbReference>
<comment type="similarity">
    <text evidence="2">Belongs to the glycosyl hydrolase 3 family.</text>
</comment>
<dbReference type="Pfam" id="PF01915">
    <property type="entry name" value="Glyco_hydro_3_C"/>
    <property type="match status" value="1"/>
</dbReference>
<evidence type="ECO:0000259" key="8">
    <source>
        <dbReference type="SMART" id="SM01217"/>
    </source>
</evidence>
<proteinExistence type="inferred from homology"/>
<evidence type="ECO:0000313" key="9">
    <source>
        <dbReference type="EMBL" id="OHT05340.1"/>
    </source>
</evidence>
<keyword evidence="4" id="KW-0732">Signal</keyword>
<dbReference type="OrthoDB" id="47059at2759"/>
<dbReference type="InterPro" id="IPR036962">
    <property type="entry name" value="Glyco_hydro_3_N_sf"/>
</dbReference>
<sequence length="788" mass="87760">MIFCFLILASAVPIYLDVSKNIDERVDDLMNQMTLEEKIGQLVCPDGRFNFTEIFNEQHIGATFFLFDDDAKHAQEMARNTRLKIPLIMGIDAIHGNSFYNGSTIFPTQLAASCSWDVEVMKEMAQITASEMKYTGTFWTFSPVLCLTRDLRWGRVGESFGEDPYLIGVLADAMITAYQDNGIIATAKHFVGYGETIGGRDASEGDLSRRKLLSYFTPPFEKVSSIVSSVMSSYQALDGTPAVVNHWLLNETLKEKWGFKGFVVSDYDNVGRLINDQQVFDNFVDASLASVKAGNDMFMHTPQFFGAALEAVNQGKLPISYIDESCRRILRVKFEYGLFEDDRMADKTKVVYGTEENRKYSLKAAEKSAVLLKNNGILPLDESLIQSFAVIGPNADNIIIMNGDWSLGSQQKETHGRNCTVTILDGIKNRMKNKEINYAGGVKLEDDDPFEEDIHYAVENVQKSDISVVVIGDRLKYSGEGKSTGTLDLMGNQIELLEKIMETGKKFIIDVISTKPVIIPQHIVDNASAIIHQFSPGMLGGTAFSELIFGDINPSGKLTVSYPVHVGQQPVWYNQVRGQHGTTYADLTETPMWSFGHGLSYSNFIYSDINISNKDDETNEFLAGDEIIINMKIKNDGKYDGAEIVQIYIMDNVTSSTWAVRELKAFQRVEIDAGDTKEVSIKLNTYDFSIVNASEERVVEPGDFVIQIGKSSDDIVKNFYITILPPKGDSPHEKVTAIAIIGAVIAVISLIIIVVILVIFIRRAKKKEPSQFDELLKSDGEPIKFVNG</sequence>
<dbReference type="Pfam" id="PF00933">
    <property type="entry name" value="Glyco_hydro_3"/>
    <property type="match status" value="1"/>
</dbReference>
<accession>A0A1J4K6J3</accession>
<dbReference type="SUPFAM" id="SSF52279">
    <property type="entry name" value="Beta-D-glucan exohydrolase, C-terminal domain"/>
    <property type="match status" value="1"/>
</dbReference>
<keyword evidence="7" id="KW-1133">Transmembrane helix</keyword>
<dbReference type="PANTHER" id="PTHR30620:SF16">
    <property type="entry name" value="LYSOSOMAL BETA GLUCOSIDASE"/>
    <property type="match status" value="1"/>
</dbReference>
<dbReference type="Proteomes" id="UP000179807">
    <property type="component" value="Unassembled WGS sequence"/>
</dbReference>
<keyword evidence="10" id="KW-1185">Reference proteome</keyword>
<dbReference type="PRINTS" id="PR00133">
    <property type="entry name" value="GLHYDRLASE3"/>
</dbReference>
<keyword evidence="5" id="KW-0378">Hydrolase</keyword>
<dbReference type="GeneID" id="94827480"/>
<evidence type="ECO:0000256" key="1">
    <source>
        <dbReference type="ARBA" id="ARBA00000448"/>
    </source>
</evidence>
<feature type="transmembrane region" description="Helical" evidence="7">
    <location>
        <begin position="737"/>
        <end position="761"/>
    </location>
</feature>
<keyword evidence="7" id="KW-0812">Transmembrane</keyword>
<dbReference type="InterPro" id="IPR002772">
    <property type="entry name" value="Glyco_hydro_3_C"/>
</dbReference>
<reference evidence="9" key="1">
    <citation type="submission" date="2016-10" db="EMBL/GenBank/DDBJ databases">
        <authorList>
            <person name="Benchimol M."/>
            <person name="Almeida L.G."/>
            <person name="Vasconcelos A.T."/>
            <person name="Perreira-Neves A."/>
            <person name="Rosa I.A."/>
            <person name="Tasca T."/>
            <person name="Bogo M.R."/>
            <person name="de Souza W."/>
        </authorList>
    </citation>
    <scope>NUCLEOTIDE SEQUENCE [LARGE SCALE GENOMIC DNA]</scope>
    <source>
        <strain evidence="9">K</strain>
    </source>
</reference>
<evidence type="ECO:0000256" key="3">
    <source>
        <dbReference type="ARBA" id="ARBA00012744"/>
    </source>
</evidence>
<evidence type="ECO:0000256" key="6">
    <source>
        <dbReference type="ARBA" id="ARBA00023295"/>
    </source>
</evidence>
<dbReference type="InterPro" id="IPR051915">
    <property type="entry name" value="Cellulose_Degrad_GH3"/>
</dbReference>
<dbReference type="Gene3D" id="2.60.40.10">
    <property type="entry name" value="Immunoglobulins"/>
    <property type="match status" value="1"/>
</dbReference>
<dbReference type="InterPro" id="IPR013783">
    <property type="entry name" value="Ig-like_fold"/>
</dbReference>
<dbReference type="InterPro" id="IPR001764">
    <property type="entry name" value="Glyco_hydro_3_N"/>
</dbReference>
<evidence type="ECO:0000256" key="7">
    <source>
        <dbReference type="SAM" id="Phobius"/>
    </source>
</evidence>
<dbReference type="FunFam" id="2.60.40.10:FF:000495">
    <property type="entry name" value="Periplasmic beta-glucosidase"/>
    <property type="match status" value="1"/>
</dbReference>
<dbReference type="VEuPathDB" id="TrichDB:TRFO_05914"/>
<evidence type="ECO:0000256" key="4">
    <source>
        <dbReference type="ARBA" id="ARBA00022729"/>
    </source>
</evidence>
<dbReference type="Gene3D" id="3.20.20.300">
    <property type="entry name" value="Glycoside hydrolase, family 3, N-terminal domain"/>
    <property type="match status" value="1"/>
</dbReference>
<dbReference type="SMART" id="SM01217">
    <property type="entry name" value="Fn3_like"/>
    <property type="match status" value="1"/>
</dbReference>
<dbReference type="EMBL" id="MLAK01000760">
    <property type="protein sequence ID" value="OHT05340.1"/>
    <property type="molecule type" value="Genomic_DNA"/>
</dbReference>
<dbReference type="GO" id="GO:0009251">
    <property type="term" value="P:glucan catabolic process"/>
    <property type="evidence" value="ECO:0007669"/>
    <property type="project" value="TreeGrafter"/>
</dbReference>
<keyword evidence="7" id="KW-0472">Membrane</keyword>
<protein>
    <recommendedName>
        <fullName evidence="3">beta-glucosidase</fullName>
        <ecNumber evidence="3">3.2.1.21</ecNumber>
    </recommendedName>
</protein>
<organism evidence="9 10">
    <name type="scientific">Tritrichomonas foetus</name>
    <dbReference type="NCBI Taxonomy" id="1144522"/>
    <lineage>
        <taxon>Eukaryota</taxon>
        <taxon>Metamonada</taxon>
        <taxon>Parabasalia</taxon>
        <taxon>Tritrichomonadida</taxon>
        <taxon>Tritrichomonadidae</taxon>
        <taxon>Tritrichomonas</taxon>
    </lineage>
</organism>
<evidence type="ECO:0000313" key="10">
    <source>
        <dbReference type="Proteomes" id="UP000179807"/>
    </source>
</evidence>
<dbReference type="PANTHER" id="PTHR30620">
    <property type="entry name" value="PERIPLASMIC BETA-GLUCOSIDASE-RELATED"/>
    <property type="match status" value="1"/>
</dbReference>
<comment type="catalytic activity">
    <reaction evidence="1">
        <text>Hydrolysis of terminal, non-reducing beta-D-glucosyl residues with release of beta-D-glucose.</text>
        <dbReference type="EC" id="3.2.1.21"/>
    </reaction>
</comment>
<evidence type="ECO:0000256" key="2">
    <source>
        <dbReference type="ARBA" id="ARBA00005336"/>
    </source>
</evidence>
<dbReference type="EC" id="3.2.1.21" evidence="3"/>
<gene>
    <name evidence="9" type="primary">bglX</name>
    <name evidence="9" type="ORF">TRFO_05914</name>
</gene>
<dbReference type="InterPro" id="IPR026891">
    <property type="entry name" value="Fn3-like"/>
</dbReference>
<dbReference type="Gene3D" id="3.40.50.1700">
    <property type="entry name" value="Glycoside hydrolase family 3 C-terminal domain"/>
    <property type="match status" value="1"/>
</dbReference>
<dbReference type="RefSeq" id="XP_068358476.1">
    <property type="nucleotide sequence ID" value="XM_068492776.1"/>
</dbReference>
<keyword evidence="6" id="KW-0326">Glycosidase</keyword>
<evidence type="ECO:0000256" key="5">
    <source>
        <dbReference type="ARBA" id="ARBA00022801"/>
    </source>
</evidence>
<dbReference type="InterPro" id="IPR017853">
    <property type="entry name" value="GH"/>
</dbReference>